<evidence type="ECO:0000313" key="5">
    <source>
        <dbReference type="RefSeq" id="XP_031395198.1"/>
    </source>
</evidence>
<dbReference type="InterPro" id="IPR035892">
    <property type="entry name" value="C2_domain_sf"/>
</dbReference>
<feature type="domain" description="C2" evidence="3">
    <location>
        <begin position="1"/>
        <end position="107"/>
    </location>
</feature>
<dbReference type="AlphaFoldDB" id="A0A6P8DSV8"/>
<accession>A0A6P8DSV8</accession>
<keyword evidence="1" id="KW-0479">Metal-binding</keyword>
<sequence>MTAGILEVLLVDAKGIQHTNLLRRPAYYVVAECGGQAYKSKVSKGKDSRAWWNEKFRFEFPMSHWRKSTYLKMRIMDLEFFRRGGFVGDTIIYLGGVITEGLDTGSIEVGPSPYNVVLEDDSYKGQIVIGFKFTIQEEVHVQERKQDVAEYGSESSSFWTSMVKLWKWKISWWKLLPQLGHKSSSKDKNN</sequence>
<name>A0A6P8DSV8_PUNGR</name>
<dbReference type="PANTHER" id="PTHR46502">
    <property type="entry name" value="C2 DOMAIN-CONTAINING"/>
    <property type="match status" value="1"/>
</dbReference>
<evidence type="ECO:0000313" key="4">
    <source>
        <dbReference type="Proteomes" id="UP000515151"/>
    </source>
</evidence>
<reference evidence="5" key="2">
    <citation type="submission" date="2025-08" db="UniProtKB">
        <authorList>
            <consortium name="RefSeq"/>
        </authorList>
    </citation>
    <scope>IDENTIFICATION</scope>
    <source>
        <tissue evidence="5">Leaf</tissue>
    </source>
</reference>
<keyword evidence="2" id="KW-0106">Calcium</keyword>
<dbReference type="PROSITE" id="PS50004">
    <property type="entry name" value="C2"/>
    <property type="match status" value="1"/>
</dbReference>
<organism evidence="4 5">
    <name type="scientific">Punica granatum</name>
    <name type="common">Pomegranate</name>
    <dbReference type="NCBI Taxonomy" id="22663"/>
    <lineage>
        <taxon>Eukaryota</taxon>
        <taxon>Viridiplantae</taxon>
        <taxon>Streptophyta</taxon>
        <taxon>Embryophyta</taxon>
        <taxon>Tracheophyta</taxon>
        <taxon>Spermatophyta</taxon>
        <taxon>Magnoliopsida</taxon>
        <taxon>eudicotyledons</taxon>
        <taxon>Gunneridae</taxon>
        <taxon>Pentapetalae</taxon>
        <taxon>rosids</taxon>
        <taxon>malvids</taxon>
        <taxon>Myrtales</taxon>
        <taxon>Lythraceae</taxon>
        <taxon>Punica</taxon>
    </lineage>
</organism>
<dbReference type="Pfam" id="PF00168">
    <property type="entry name" value="C2"/>
    <property type="match status" value="1"/>
</dbReference>
<protein>
    <submittedName>
        <fullName evidence="5">16 kDa phloem protein 1</fullName>
    </submittedName>
</protein>
<gene>
    <name evidence="5" type="primary">LOC116206500</name>
</gene>
<dbReference type="OrthoDB" id="195679at2759"/>
<evidence type="ECO:0000259" key="3">
    <source>
        <dbReference type="PROSITE" id="PS50004"/>
    </source>
</evidence>
<dbReference type="GeneID" id="116206500"/>
<dbReference type="RefSeq" id="XP_031395198.1">
    <property type="nucleotide sequence ID" value="XM_031539338.1"/>
</dbReference>
<dbReference type="PANTHER" id="PTHR46502:SF14">
    <property type="entry name" value="CALCIUM-DEPENDENT LIPID-BINDING (CALB DOMAIN) FAMILY PROTEIN"/>
    <property type="match status" value="1"/>
</dbReference>
<keyword evidence="4" id="KW-1185">Reference proteome</keyword>
<evidence type="ECO:0000256" key="2">
    <source>
        <dbReference type="ARBA" id="ARBA00022837"/>
    </source>
</evidence>
<dbReference type="Proteomes" id="UP000515151">
    <property type="component" value="Chromosome 1"/>
</dbReference>
<dbReference type="SUPFAM" id="SSF49562">
    <property type="entry name" value="C2 domain (Calcium/lipid-binding domain, CaLB)"/>
    <property type="match status" value="1"/>
</dbReference>
<dbReference type="GO" id="GO:0046872">
    <property type="term" value="F:metal ion binding"/>
    <property type="evidence" value="ECO:0007669"/>
    <property type="project" value="UniProtKB-KW"/>
</dbReference>
<dbReference type="InterPro" id="IPR000008">
    <property type="entry name" value="C2_dom"/>
</dbReference>
<dbReference type="Gene3D" id="2.60.40.150">
    <property type="entry name" value="C2 domain"/>
    <property type="match status" value="1"/>
</dbReference>
<proteinExistence type="predicted"/>
<evidence type="ECO:0000256" key="1">
    <source>
        <dbReference type="ARBA" id="ARBA00022723"/>
    </source>
</evidence>
<reference evidence="4" key="1">
    <citation type="journal article" date="2020" name="Plant Biotechnol. J.">
        <title>The pomegranate (Punica granatum L.) draft genome dissects genetic divergence between soft- and hard-seeded cultivars.</title>
        <authorList>
            <person name="Luo X."/>
            <person name="Li H."/>
            <person name="Wu Z."/>
            <person name="Yao W."/>
            <person name="Zhao P."/>
            <person name="Cao D."/>
            <person name="Yu H."/>
            <person name="Li K."/>
            <person name="Poudel K."/>
            <person name="Zhao D."/>
            <person name="Zhang F."/>
            <person name="Xia X."/>
            <person name="Chen L."/>
            <person name="Wang Q."/>
            <person name="Jing D."/>
            <person name="Cao S."/>
        </authorList>
    </citation>
    <scope>NUCLEOTIDE SEQUENCE [LARGE SCALE GENOMIC DNA]</scope>
    <source>
        <strain evidence="4">cv. Tunisia</strain>
    </source>
</reference>